<evidence type="ECO:0000313" key="2">
    <source>
        <dbReference type="Proteomes" id="UP000000536"/>
    </source>
</evidence>
<dbReference type="EnsemblBacteria" id="BAD85543">
    <property type="protein sequence ID" value="BAD85543"/>
    <property type="gene ID" value="TK1354"/>
</dbReference>
<evidence type="ECO:0000313" key="1">
    <source>
        <dbReference type="EMBL" id="BAD85543.1"/>
    </source>
</evidence>
<dbReference type="HOGENOM" id="CLU_3075558_0_0_2"/>
<keyword evidence="2" id="KW-1185">Reference proteome</keyword>
<dbReference type="EMBL" id="AP006878">
    <property type="protein sequence ID" value="BAD85543.1"/>
    <property type="molecule type" value="Genomic_DNA"/>
</dbReference>
<dbReference type="AlphaFoldDB" id="Q5JGW8"/>
<dbReference type="PATRIC" id="fig|69014.16.peg.1321"/>
<accession>Q5JGW8</accession>
<dbReference type="GeneID" id="78447874"/>
<dbReference type="RefSeq" id="WP_011250305.1">
    <property type="nucleotide sequence ID" value="NC_006624.1"/>
</dbReference>
<dbReference type="Proteomes" id="UP000000536">
    <property type="component" value="Chromosome"/>
</dbReference>
<dbReference type="STRING" id="69014.TK1354"/>
<reference evidence="1 2" key="1">
    <citation type="journal article" date="2005" name="Genome Res.">
        <title>Complete genome sequence of the hyperthermophilic archaeon Thermococcus kodakaraensis KOD1 and comparison with Pyrococcus genomes.</title>
        <authorList>
            <person name="Fukui T."/>
            <person name="Atomi H."/>
            <person name="Kanai T."/>
            <person name="Matsumi R."/>
            <person name="Fujiwara S."/>
            <person name="Imanaka T."/>
        </authorList>
    </citation>
    <scope>NUCLEOTIDE SEQUENCE [LARGE SCALE GENOMIC DNA]</scope>
    <source>
        <strain evidence="2">ATCC BAA-918 / JCM 12380 / KOD1</strain>
    </source>
</reference>
<dbReference type="eggNOG" id="arCOG15214">
    <property type="taxonomic scope" value="Archaea"/>
</dbReference>
<dbReference type="KEGG" id="tko:TK1354"/>
<proteinExistence type="predicted"/>
<gene>
    <name evidence="1" type="ordered locus">TK1354</name>
</gene>
<protein>
    <submittedName>
        <fullName evidence="1">Uncharacterized protein</fullName>
    </submittedName>
</protein>
<sequence length="54" mass="6379">MRPVGVYLDQEAREIVLRVRERLARELGVSPRDVSVSMVIKHLYHRSYKLEKTV</sequence>
<organism evidence="1 2">
    <name type="scientific">Thermococcus kodakarensis (strain ATCC BAA-918 / JCM 12380 / KOD1)</name>
    <name type="common">Pyrococcus kodakaraensis (strain KOD1)</name>
    <dbReference type="NCBI Taxonomy" id="69014"/>
    <lineage>
        <taxon>Archaea</taxon>
        <taxon>Methanobacteriati</taxon>
        <taxon>Methanobacteriota</taxon>
        <taxon>Thermococci</taxon>
        <taxon>Thermococcales</taxon>
        <taxon>Thermococcaceae</taxon>
        <taxon>Thermococcus</taxon>
    </lineage>
</organism>
<name>Q5JGW8_THEKO</name>
<dbReference type="InParanoid" id="Q5JGW8"/>